<keyword evidence="2" id="KW-0813">Transport</keyword>
<dbReference type="InterPro" id="IPR017911">
    <property type="entry name" value="MacB-like_ATP-bd"/>
</dbReference>
<dbReference type="CDD" id="cd03255">
    <property type="entry name" value="ABC_MJ0796_LolCDE_FtsE"/>
    <property type="match status" value="1"/>
</dbReference>
<dbReference type="Pfam" id="PF00005">
    <property type="entry name" value="ABC_tran"/>
    <property type="match status" value="1"/>
</dbReference>
<dbReference type="FunFam" id="3.40.50.300:FF:000032">
    <property type="entry name" value="Export ABC transporter ATP-binding protein"/>
    <property type="match status" value="1"/>
</dbReference>
<feature type="transmembrane region" description="Helical" evidence="14">
    <location>
        <begin position="518"/>
        <end position="542"/>
    </location>
</feature>
<dbReference type="InterPro" id="IPR050250">
    <property type="entry name" value="Macrolide_Exporter_MacB"/>
</dbReference>
<dbReference type="Pfam" id="PF12704">
    <property type="entry name" value="MacB_PCD"/>
    <property type="match status" value="1"/>
</dbReference>
<keyword evidence="3" id="KW-1003">Cell membrane</keyword>
<evidence type="ECO:0000256" key="10">
    <source>
        <dbReference type="ARBA" id="ARBA00023136"/>
    </source>
</evidence>
<evidence type="ECO:0000256" key="11">
    <source>
        <dbReference type="ARBA" id="ARBA00023251"/>
    </source>
</evidence>
<proteinExistence type="inferred from homology"/>
<dbReference type="EMBL" id="MG648896">
    <property type="protein sequence ID" value="AUH16518.1"/>
    <property type="molecule type" value="Genomic_DNA"/>
</dbReference>
<dbReference type="GO" id="GO:0005524">
    <property type="term" value="F:ATP binding"/>
    <property type="evidence" value="ECO:0007669"/>
    <property type="project" value="UniProtKB-KW"/>
</dbReference>
<evidence type="ECO:0000259" key="15">
    <source>
        <dbReference type="PROSITE" id="PS50893"/>
    </source>
</evidence>
<dbReference type="GO" id="GO:0016887">
    <property type="term" value="F:ATP hydrolysis activity"/>
    <property type="evidence" value="ECO:0007669"/>
    <property type="project" value="InterPro"/>
</dbReference>
<keyword evidence="6" id="KW-0547">Nucleotide-binding</keyword>
<dbReference type="InterPro" id="IPR025857">
    <property type="entry name" value="MacB_PCD"/>
</dbReference>
<keyword evidence="5 14" id="KW-0812">Transmembrane</keyword>
<dbReference type="InterPro" id="IPR003838">
    <property type="entry name" value="ABC3_permease_C"/>
</dbReference>
<comment type="subcellular location">
    <subcellularLocation>
        <location evidence="1">Cell inner membrane</location>
        <topology evidence="1">Multi-pass membrane protein</topology>
    </subcellularLocation>
</comment>
<evidence type="ECO:0000256" key="7">
    <source>
        <dbReference type="ARBA" id="ARBA00022840"/>
    </source>
</evidence>
<keyword evidence="7 16" id="KW-0067">ATP-binding</keyword>
<dbReference type="PANTHER" id="PTHR30572">
    <property type="entry name" value="MEMBRANE COMPONENT OF TRANSPORTER-RELATED"/>
    <property type="match status" value="1"/>
</dbReference>
<keyword evidence="16" id="KW-0614">Plasmid</keyword>
<feature type="transmembrane region" description="Helical" evidence="14">
    <location>
        <begin position="569"/>
        <end position="590"/>
    </location>
</feature>
<feature type="domain" description="ABC transporter" evidence="15">
    <location>
        <begin position="5"/>
        <end position="243"/>
    </location>
</feature>
<dbReference type="InterPro" id="IPR027417">
    <property type="entry name" value="P-loop_NTPase"/>
</dbReference>
<dbReference type="PROSITE" id="PS50893">
    <property type="entry name" value="ABC_TRANSPORTER_2"/>
    <property type="match status" value="1"/>
</dbReference>
<dbReference type="AlphaFoldDB" id="A0A2H5C0S0"/>
<dbReference type="Pfam" id="PF02687">
    <property type="entry name" value="FtsX"/>
    <property type="match status" value="1"/>
</dbReference>
<organism evidence="16">
    <name type="scientific">Escherichia coli</name>
    <dbReference type="NCBI Taxonomy" id="562"/>
    <lineage>
        <taxon>Bacteria</taxon>
        <taxon>Pseudomonadati</taxon>
        <taxon>Pseudomonadota</taxon>
        <taxon>Gammaproteobacteria</taxon>
        <taxon>Enterobacterales</taxon>
        <taxon>Enterobacteriaceae</taxon>
        <taxon>Escherichia</taxon>
    </lineage>
</organism>
<reference evidence="16" key="1">
    <citation type="journal article" date="2018" name="PLoS ONE">
        <title>Characterization of plasmids harboring blaCTX-M and blaCMY genes in E. coli from French broilers.</title>
        <authorList>
            <person name="Touzain F."/>
            <person name="Le Devendec L."/>
            <person name="De Boisseson C."/>
            <person name="Baron S."/>
            <person name="Jouy E."/>
            <person name="Perrin-Guyomard A."/>
            <person name="Blanchard Y."/>
            <person name="Kempf I."/>
        </authorList>
    </citation>
    <scope>NUCLEOTIDE SEQUENCE</scope>
    <source>
        <plasmid evidence="16">pCOV8</plasmid>
    </source>
</reference>
<feature type="transmembrane region" description="Helical" evidence="14">
    <location>
        <begin position="272"/>
        <end position="292"/>
    </location>
</feature>
<dbReference type="GO" id="GO:0022857">
    <property type="term" value="F:transmembrane transporter activity"/>
    <property type="evidence" value="ECO:0007669"/>
    <property type="project" value="TreeGrafter"/>
</dbReference>
<dbReference type="GO" id="GO:0046677">
    <property type="term" value="P:response to antibiotic"/>
    <property type="evidence" value="ECO:0007669"/>
    <property type="project" value="UniProtKB-KW"/>
</dbReference>
<evidence type="ECO:0000256" key="9">
    <source>
        <dbReference type="ARBA" id="ARBA00022989"/>
    </source>
</evidence>
<dbReference type="PANTHER" id="PTHR30572:SF14">
    <property type="entry name" value="MACROLIDE EXPORT ATP-BINDING_PERMEASE PROTEIN MACB"/>
    <property type="match status" value="1"/>
</dbReference>
<dbReference type="GO" id="GO:1902495">
    <property type="term" value="C:transmembrane transporter complex"/>
    <property type="evidence" value="ECO:0007669"/>
    <property type="project" value="UniProtKB-ARBA"/>
</dbReference>
<geneLocation type="plasmid" evidence="16">
    <name>pCOV8</name>
</geneLocation>
<keyword evidence="9 14" id="KW-1133">Transmembrane helix</keyword>
<dbReference type="SMART" id="SM00382">
    <property type="entry name" value="AAA"/>
    <property type="match status" value="1"/>
</dbReference>
<dbReference type="InterPro" id="IPR003593">
    <property type="entry name" value="AAA+_ATPase"/>
</dbReference>
<evidence type="ECO:0000256" key="8">
    <source>
        <dbReference type="ARBA" id="ARBA00022967"/>
    </source>
</evidence>
<evidence type="ECO:0000256" key="2">
    <source>
        <dbReference type="ARBA" id="ARBA00022448"/>
    </source>
</evidence>
<name>A0A2H5C0S0_ECOLX</name>
<gene>
    <name evidence="16" type="primary">macB</name>
    <name evidence="16" type="ORF">PCOV8_00145</name>
</gene>
<sequence>MKKLIELKGVSRTYGNGDQTRTVLKNVDLTIVAGEMVAIIGASGSGKSTLMNIMGCLDVPNRGDYYIDGQNAACLSPDELARVRREHIGFIFQRYHLIPDLSALGNVEIPAIYANSERDSRRQRATALLGRLGLEGREHHKPCELSGGQQQRVSIARALINGGKIILADEPTGALDSQSGQEVLAILNELNRRGHTVVMVTHDMKVARHAKRIIELCDGEIIADSGGCVSATETLPQTNSIRQSYWKTLLDRTRESMQMALKAMKTHRLRTTLTMIGIVFGIASVVTVVALGEGARQETLEEIKSLGTNVVSIYPGQDLFDDSIESIRTLVPADANALAKQGFIDSVSPEVSASDNIRFLGKSAIASINGVGREHFRVKGIELLQGTTFRDDRNALQEVIIDENTRKAIFDNTGLQALGQIVFLGSVPARVVGIAKSNNRSDASNRITVWMPYSTVMYRIVGKPVLTGISVRLKDNVDNEAAISAISQLLTRRHGIKDFQLYNFEQIRKSIEHTSMTFSILILMVACISLMIGSIGVMNIMLISVTERTHEIGVRMAVGARRSDIMQQFIIEAVLVCLIGGALGIALSYITGALFNALAEGIFAAIYSWQAAVAAFFCSTLIGIIFGYLPARKAARMDPVISLASE</sequence>
<evidence type="ECO:0000313" key="16">
    <source>
        <dbReference type="EMBL" id="AUH16518.1"/>
    </source>
</evidence>
<dbReference type="GO" id="GO:0005886">
    <property type="term" value="C:plasma membrane"/>
    <property type="evidence" value="ECO:0007669"/>
    <property type="project" value="UniProtKB-SubCell"/>
</dbReference>
<comment type="similarity">
    <text evidence="12">Belongs to the ABC transporter superfamily. Macrolide exporter (TC 3.A.1.122) family.</text>
</comment>
<keyword evidence="4" id="KW-0997">Cell inner membrane</keyword>
<evidence type="ECO:0000256" key="6">
    <source>
        <dbReference type="ARBA" id="ARBA00022741"/>
    </source>
</evidence>
<dbReference type="SUPFAM" id="SSF52540">
    <property type="entry name" value="P-loop containing nucleoside triphosphate hydrolases"/>
    <property type="match status" value="1"/>
</dbReference>
<evidence type="ECO:0000256" key="13">
    <source>
        <dbReference type="ARBA" id="ARBA00041199"/>
    </source>
</evidence>
<accession>A0A2H5C0S0</accession>
<evidence type="ECO:0000256" key="14">
    <source>
        <dbReference type="SAM" id="Phobius"/>
    </source>
</evidence>
<dbReference type="PROSITE" id="PS00211">
    <property type="entry name" value="ABC_TRANSPORTER_1"/>
    <property type="match status" value="1"/>
</dbReference>
<protein>
    <recommendedName>
        <fullName evidence="13">Pyoverdine export ATP-binding/permease protein PvdT</fullName>
    </recommendedName>
</protein>
<evidence type="ECO:0000256" key="12">
    <source>
        <dbReference type="ARBA" id="ARBA00038388"/>
    </source>
</evidence>
<feature type="transmembrane region" description="Helical" evidence="14">
    <location>
        <begin position="602"/>
        <end position="629"/>
    </location>
</feature>
<dbReference type="InterPro" id="IPR017871">
    <property type="entry name" value="ABC_transporter-like_CS"/>
</dbReference>
<evidence type="ECO:0000256" key="1">
    <source>
        <dbReference type="ARBA" id="ARBA00004429"/>
    </source>
</evidence>
<keyword evidence="11" id="KW-0046">Antibiotic resistance</keyword>
<evidence type="ECO:0000256" key="4">
    <source>
        <dbReference type="ARBA" id="ARBA00022519"/>
    </source>
</evidence>
<evidence type="ECO:0000256" key="5">
    <source>
        <dbReference type="ARBA" id="ARBA00022692"/>
    </source>
</evidence>
<dbReference type="Gene3D" id="3.40.50.300">
    <property type="entry name" value="P-loop containing nucleotide triphosphate hydrolases"/>
    <property type="match status" value="1"/>
</dbReference>
<dbReference type="InterPro" id="IPR003439">
    <property type="entry name" value="ABC_transporter-like_ATP-bd"/>
</dbReference>
<evidence type="ECO:0000256" key="3">
    <source>
        <dbReference type="ARBA" id="ARBA00022475"/>
    </source>
</evidence>
<keyword evidence="8" id="KW-1278">Translocase</keyword>
<keyword evidence="16" id="KW-0378">Hydrolase</keyword>
<keyword evidence="10 14" id="KW-0472">Membrane</keyword>